<evidence type="ECO:0000256" key="4">
    <source>
        <dbReference type="ARBA" id="ARBA00023128"/>
    </source>
</evidence>
<dbReference type="SMART" id="SM00986">
    <property type="entry name" value="UDG"/>
    <property type="match status" value="1"/>
</dbReference>
<feature type="domain" description="Uracil-DNA glycosylase-like" evidence="10">
    <location>
        <begin position="125"/>
        <end position="289"/>
    </location>
</feature>
<evidence type="ECO:0000313" key="11">
    <source>
        <dbReference type="EMBL" id="KAK4239078.1"/>
    </source>
</evidence>
<dbReference type="FunFam" id="3.40.470.10:FF:000007">
    <property type="entry name" value="Uracil-DNA glycosylase"/>
    <property type="match status" value="1"/>
</dbReference>
<dbReference type="NCBIfam" id="TIGR00628">
    <property type="entry name" value="ung"/>
    <property type="match status" value="1"/>
</dbReference>
<evidence type="ECO:0000313" key="12">
    <source>
        <dbReference type="Proteomes" id="UP001303760"/>
    </source>
</evidence>
<sequence length="399" mass="43695">MSTLKRKAAAQAGAESKKTKQGNIMSFFGAPKPSSTSGNAGKSAASAPEPAGPKFDKAQWVASLTPEQRQLLQLEIDTLHESWLALLKDELVTKDFLELKRFLDRETAAGRKWFPPAEDVYSWSRHTPFNTVKVVILGQDPYHNHNQAHGLAFSVRPPTRAPPSLKNMYICLKNDYPSFNPPPNNGGLLTPWADRGVLMLNTCLTVRAHEANSHSNRGWERFTQKCIDLVAARRTRGVVFLAWGTPAGKRVLRVDGKRHLVLKTVHPSPLSASNGFFTCRHFRLANDWLAERYGPQGRVDWALVEGESVFDDEEGDKKEKEGEKGKGKEKGVEEEDEVEDGDAAEMLAAVVKAEAAVKPSSSAAGENSTAAEKEAVAEKKKGATETAEGEENAAPEVEA</sequence>
<dbReference type="NCBIfam" id="NF003588">
    <property type="entry name" value="PRK05254.1-1"/>
    <property type="match status" value="1"/>
</dbReference>
<dbReference type="AlphaFoldDB" id="A0AAN7CDN7"/>
<dbReference type="SUPFAM" id="SSF52141">
    <property type="entry name" value="Uracil-DNA glycosylase-like"/>
    <property type="match status" value="1"/>
</dbReference>
<feature type="region of interest" description="Disordered" evidence="9">
    <location>
        <begin position="354"/>
        <end position="399"/>
    </location>
</feature>
<proteinExistence type="inferred from homology"/>
<comment type="similarity">
    <text evidence="1 7">Belongs to the uracil-DNA glycosylase (UDG) superfamily. UNG family.</text>
</comment>
<feature type="compositionally biased region" description="Basic and acidic residues" evidence="9">
    <location>
        <begin position="371"/>
        <end position="383"/>
    </location>
</feature>
<comment type="caution">
    <text evidence="11">The sequence shown here is derived from an EMBL/GenBank/DDBJ whole genome shotgun (WGS) entry which is preliminary data.</text>
</comment>
<feature type="region of interest" description="Disordered" evidence="9">
    <location>
        <begin position="310"/>
        <end position="342"/>
    </location>
</feature>
<dbReference type="Pfam" id="PF03167">
    <property type="entry name" value="UDG"/>
    <property type="match status" value="1"/>
</dbReference>
<accession>A0AAN7CDN7</accession>
<keyword evidence="5 7" id="KW-0234">DNA repair</keyword>
<feature type="compositionally biased region" description="Acidic residues" evidence="9">
    <location>
        <begin position="332"/>
        <end position="342"/>
    </location>
</feature>
<comment type="catalytic activity">
    <reaction evidence="7">
        <text>Hydrolyzes single-stranded DNA or mismatched double-stranded DNA and polynucleotides, releasing free uracil.</text>
        <dbReference type="EC" id="3.2.2.27"/>
    </reaction>
</comment>
<keyword evidence="4 7" id="KW-0496">Mitochondrion</keyword>
<dbReference type="PANTHER" id="PTHR11264:SF0">
    <property type="entry name" value="URACIL-DNA GLYCOSYLASE"/>
    <property type="match status" value="1"/>
</dbReference>
<organism evidence="11 12">
    <name type="scientific">Achaetomium macrosporum</name>
    <dbReference type="NCBI Taxonomy" id="79813"/>
    <lineage>
        <taxon>Eukaryota</taxon>
        <taxon>Fungi</taxon>
        <taxon>Dikarya</taxon>
        <taxon>Ascomycota</taxon>
        <taxon>Pezizomycotina</taxon>
        <taxon>Sordariomycetes</taxon>
        <taxon>Sordariomycetidae</taxon>
        <taxon>Sordariales</taxon>
        <taxon>Chaetomiaceae</taxon>
        <taxon>Achaetomium</taxon>
    </lineage>
</organism>
<protein>
    <recommendedName>
        <fullName evidence="7">Uracil-DNA glycosylase</fullName>
        <shortName evidence="7">UDG</shortName>
        <ecNumber evidence="7">3.2.2.27</ecNumber>
    </recommendedName>
</protein>
<dbReference type="GO" id="GO:0097510">
    <property type="term" value="P:base-excision repair, AP site formation via deaminated base removal"/>
    <property type="evidence" value="ECO:0007669"/>
    <property type="project" value="TreeGrafter"/>
</dbReference>
<reference evidence="11" key="1">
    <citation type="journal article" date="2023" name="Mol. Phylogenet. Evol.">
        <title>Genome-scale phylogeny and comparative genomics of the fungal order Sordariales.</title>
        <authorList>
            <person name="Hensen N."/>
            <person name="Bonometti L."/>
            <person name="Westerberg I."/>
            <person name="Brannstrom I.O."/>
            <person name="Guillou S."/>
            <person name="Cros-Aarteil S."/>
            <person name="Calhoun S."/>
            <person name="Haridas S."/>
            <person name="Kuo A."/>
            <person name="Mondo S."/>
            <person name="Pangilinan J."/>
            <person name="Riley R."/>
            <person name="LaButti K."/>
            <person name="Andreopoulos B."/>
            <person name="Lipzen A."/>
            <person name="Chen C."/>
            <person name="Yan M."/>
            <person name="Daum C."/>
            <person name="Ng V."/>
            <person name="Clum A."/>
            <person name="Steindorff A."/>
            <person name="Ohm R.A."/>
            <person name="Martin F."/>
            <person name="Silar P."/>
            <person name="Natvig D.O."/>
            <person name="Lalanne C."/>
            <person name="Gautier V."/>
            <person name="Ament-Velasquez S.L."/>
            <person name="Kruys A."/>
            <person name="Hutchinson M.I."/>
            <person name="Powell A.J."/>
            <person name="Barry K."/>
            <person name="Miller A.N."/>
            <person name="Grigoriev I.V."/>
            <person name="Debuchy R."/>
            <person name="Gladieux P."/>
            <person name="Hiltunen Thoren M."/>
            <person name="Johannesson H."/>
        </authorList>
    </citation>
    <scope>NUCLEOTIDE SEQUENCE</scope>
    <source>
        <strain evidence="11">CBS 532.94</strain>
    </source>
</reference>
<dbReference type="NCBIfam" id="NF003592">
    <property type="entry name" value="PRK05254.1-5"/>
    <property type="match status" value="1"/>
</dbReference>
<dbReference type="PROSITE" id="PS00130">
    <property type="entry name" value="U_DNA_GLYCOSYLASE"/>
    <property type="match status" value="1"/>
</dbReference>
<evidence type="ECO:0000256" key="8">
    <source>
        <dbReference type="PROSITE-ProRule" id="PRU10072"/>
    </source>
</evidence>
<feature type="region of interest" description="Disordered" evidence="9">
    <location>
        <begin position="1"/>
        <end position="53"/>
    </location>
</feature>
<evidence type="ECO:0000256" key="5">
    <source>
        <dbReference type="ARBA" id="ARBA00023204"/>
    </source>
</evidence>
<dbReference type="NCBIfam" id="NF003589">
    <property type="entry name" value="PRK05254.1-2"/>
    <property type="match status" value="1"/>
</dbReference>
<keyword evidence="6 7" id="KW-0539">Nucleus</keyword>
<keyword evidence="2 7" id="KW-0227">DNA damage</keyword>
<feature type="active site" description="Proton acceptor" evidence="7 8">
    <location>
        <position position="140"/>
    </location>
</feature>
<dbReference type="Gene3D" id="3.40.470.10">
    <property type="entry name" value="Uracil-DNA glycosylase-like domain"/>
    <property type="match status" value="1"/>
</dbReference>
<keyword evidence="3 7" id="KW-0378">Hydrolase</keyword>
<feature type="compositionally biased region" description="Acidic residues" evidence="9">
    <location>
        <begin position="387"/>
        <end position="399"/>
    </location>
</feature>
<gene>
    <name evidence="7" type="primary">UNG1</name>
    <name evidence="11" type="ORF">C8A03DRAFT_14508</name>
</gene>
<evidence type="ECO:0000256" key="1">
    <source>
        <dbReference type="ARBA" id="ARBA00008184"/>
    </source>
</evidence>
<feature type="compositionally biased region" description="Low complexity" evidence="9">
    <location>
        <begin position="354"/>
        <end position="364"/>
    </location>
</feature>
<dbReference type="HAMAP" id="MF_00148">
    <property type="entry name" value="UDG"/>
    <property type="match status" value="1"/>
</dbReference>
<dbReference type="InterPro" id="IPR002043">
    <property type="entry name" value="UDG_fam1"/>
</dbReference>
<name>A0AAN7CDN7_9PEZI</name>
<dbReference type="GO" id="GO:0005634">
    <property type="term" value="C:nucleus"/>
    <property type="evidence" value="ECO:0007669"/>
    <property type="project" value="UniProtKB-SubCell"/>
</dbReference>
<evidence type="ECO:0000256" key="7">
    <source>
        <dbReference type="HAMAP-Rule" id="MF_03166"/>
    </source>
</evidence>
<dbReference type="GO" id="GO:0004844">
    <property type="term" value="F:uracil DNA N-glycosylase activity"/>
    <property type="evidence" value="ECO:0007669"/>
    <property type="project" value="UniProtKB-UniRule"/>
</dbReference>
<dbReference type="Proteomes" id="UP001303760">
    <property type="component" value="Unassembled WGS sequence"/>
</dbReference>
<dbReference type="InterPro" id="IPR018085">
    <property type="entry name" value="Ura-DNA_Glyclase_AS"/>
</dbReference>
<evidence type="ECO:0000259" key="10">
    <source>
        <dbReference type="SMART" id="SM00986"/>
    </source>
</evidence>
<evidence type="ECO:0000256" key="3">
    <source>
        <dbReference type="ARBA" id="ARBA00022801"/>
    </source>
</evidence>
<dbReference type="GO" id="GO:0005739">
    <property type="term" value="C:mitochondrion"/>
    <property type="evidence" value="ECO:0007669"/>
    <property type="project" value="UniProtKB-SubCell"/>
</dbReference>
<dbReference type="InterPro" id="IPR005122">
    <property type="entry name" value="Uracil-DNA_glycosylase-like"/>
</dbReference>
<comment type="subcellular location">
    <subcellularLocation>
        <location evidence="7">Mitochondrion</location>
    </subcellularLocation>
    <subcellularLocation>
        <location evidence="7">Nucleus</location>
    </subcellularLocation>
</comment>
<keyword evidence="12" id="KW-1185">Reference proteome</keyword>
<reference evidence="11" key="2">
    <citation type="submission" date="2023-05" db="EMBL/GenBank/DDBJ databases">
        <authorList>
            <consortium name="Lawrence Berkeley National Laboratory"/>
            <person name="Steindorff A."/>
            <person name="Hensen N."/>
            <person name="Bonometti L."/>
            <person name="Westerberg I."/>
            <person name="Brannstrom I.O."/>
            <person name="Guillou S."/>
            <person name="Cros-Aarteil S."/>
            <person name="Calhoun S."/>
            <person name="Haridas S."/>
            <person name="Kuo A."/>
            <person name="Mondo S."/>
            <person name="Pangilinan J."/>
            <person name="Riley R."/>
            <person name="Labutti K."/>
            <person name="Andreopoulos B."/>
            <person name="Lipzen A."/>
            <person name="Chen C."/>
            <person name="Yanf M."/>
            <person name="Daum C."/>
            <person name="Ng V."/>
            <person name="Clum A."/>
            <person name="Ohm R."/>
            <person name="Martin F."/>
            <person name="Silar P."/>
            <person name="Natvig D."/>
            <person name="Lalanne C."/>
            <person name="Gautier V."/>
            <person name="Ament-Velasquez S.L."/>
            <person name="Kruys A."/>
            <person name="Hutchinson M.I."/>
            <person name="Powell A.J."/>
            <person name="Barry K."/>
            <person name="Miller A.N."/>
            <person name="Grigoriev I.V."/>
            <person name="Debuchy R."/>
            <person name="Gladieux P."/>
            <person name="Thoren M.H."/>
            <person name="Johannesson H."/>
        </authorList>
    </citation>
    <scope>NUCLEOTIDE SEQUENCE</scope>
    <source>
        <strain evidence="11">CBS 532.94</strain>
    </source>
</reference>
<dbReference type="CDD" id="cd10027">
    <property type="entry name" value="UDG-F1-like"/>
    <property type="match status" value="1"/>
</dbReference>
<evidence type="ECO:0000256" key="9">
    <source>
        <dbReference type="SAM" id="MobiDB-lite"/>
    </source>
</evidence>
<dbReference type="InterPro" id="IPR036895">
    <property type="entry name" value="Uracil-DNA_glycosylase-like_sf"/>
</dbReference>
<feature type="compositionally biased region" description="Basic and acidic residues" evidence="9">
    <location>
        <begin position="315"/>
        <end position="331"/>
    </location>
</feature>
<dbReference type="EC" id="3.2.2.27" evidence="7"/>
<comment type="function">
    <text evidence="7">Excises uracil residues from the DNA which can arise as a result of misincorporation of dUMP residues by DNA polymerase or due to deamination of cytosine.</text>
</comment>
<dbReference type="EMBL" id="MU860074">
    <property type="protein sequence ID" value="KAK4239078.1"/>
    <property type="molecule type" value="Genomic_DNA"/>
</dbReference>
<evidence type="ECO:0000256" key="2">
    <source>
        <dbReference type="ARBA" id="ARBA00022763"/>
    </source>
</evidence>
<evidence type="ECO:0000256" key="6">
    <source>
        <dbReference type="ARBA" id="ARBA00023242"/>
    </source>
</evidence>
<dbReference type="SMART" id="SM00987">
    <property type="entry name" value="UreE_C"/>
    <property type="match status" value="1"/>
</dbReference>
<dbReference type="PANTHER" id="PTHR11264">
    <property type="entry name" value="URACIL-DNA GLYCOSYLASE"/>
    <property type="match status" value="1"/>
</dbReference>